<dbReference type="GO" id="GO:0005524">
    <property type="term" value="F:ATP binding"/>
    <property type="evidence" value="ECO:0007669"/>
    <property type="project" value="InterPro"/>
</dbReference>
<evidence type="ECO:0000259" key="1">
    <source>
        <dbReference type="PROSITE" id="PS50011"/>
    </source>
</evidence>
<dbReference type="InterPro" id="IPR011009">
    <property type="entry name" value="Kinase-like_dom_sf"/>
</dbReference>
<dbReference type="OMA" id="CISYAPA"/>
<accession>T0PIN4</accession>
<dbReference type="InterPro" id="IPR000719">
    <property type="entry name" value="Prot_kinase_dom"/>
</dbReference>
<evidence type="ECO:0000313" key="3">
    <source>
        <dbReference type="Proteomes" id="UP000030762"/>
    </source>
</evidence>
<dbReference type="VEuPathDB" id="FungiDB:SDRG_16877"/>
<dbReference type="InParanoid" id="T0PIN4"/>
<dbReference type="AlphaFoldDB" id="T0PIN4"/>
<reference evidence="2 3" key="1">
    <citation type="submission" date="2012-04" db="EMBL/GenBank/DDBJ databases">
        <title>The Genome Sequence of Saprolegnia declina VS20.</title>
        <authorList>
            <consortium name="The Broad Institute Genome Sequencing Platform"/>
            <person name="Russ C."/>
            <person name="Nusbaum C."/>
            <person name="Tyler B."/>
            <person name="van West P."/>
            <person name="Dieguez-Uribeondo J."/>
            <person name="de Bruijn I."/>
            <person name="Tripathy S."/>
            <person name="Jiang R."/>
            <person name="Young S.K."/>
            <person name="Zeng Q."/>
            <person name="Gargeya S."/>
            <person name="Fitzgerald M."/>
            <person name="Haas B."/>
            <person name="Abouelleil A."/>
            <person name="Alvarado L."/>
            <person name="Arachchi H.M."/>
            <person name="Berlin A."/>
            <person name="Chapman S.B."/>
            <person name="Goldberg J."/>
            <person name="Griggs A."/>
            <person name="Gujja S."/>
            <person name="Hansen M."/>
            <person name="Howarth C."/>
            <person name="Imamovic A."/>
            <person name="Larimer J."/>
            <person name="McCowen C."/>
            <person name="Montmayeur A."/>
            <person name="Murphy C."/>
            <person name="Neiman D."/>
            <person name="Pearson M."/>
            <person name="Priest M."/>
            <person name="Roberts A."/>
            <person name="Saif S."/>
            <person name="Shea T."/>
            <person name="Sisk P."/>
            <person name="Sykes S."/>
            <person name="Wortman J."/>
            <person name="Nusbaum C."/>
            <person name="Birren B."/>
        </authorList>
    </citation>
    <scope>NUCLEOTIDE SEQUENCE [LARGE SCALE GENOMIC DNA]</scope>
    <source>
        <strain evidence="2 3">VS20</strain>
    </source>
</reference>
<dbReference type="EMBL" id="JH767290">
    <property type="protein sequence ID" value="EQC25239.1"/>
    <property type="molecule type" value="Genomic_DNA"/>
</dbReference>
<sequence>MIISISPLPDSVDKSDDGATTYTDKIDIFGLGQILISLVTRDVPFGYVMRTTGRADSPIDDNLVAARLKDPVEAIKMLAEPFDVDYACPSEEYETLALECITYDPERRPTAPEVVRRLETIRQAYGGAGFTTPDLAKVDLTEPPVKTSGVLYVPSFGTSHDIWCEINVDDTKRTPVKSSVATGGALHRFMPVSTTIANIEPLSHTLEVLIKTQVLLFPKTIGKVSIPLSELLTLEGDDKSLTAVRTKQGPIVHEGDNIGTLEFRMVFGPQIRGYLEVFERETTEFLKKAIAGPKTLDLSKKRDVAAAALLASTPKTP</sequence>
<dbReference type="Proteomes" id="UP000030762">
    <property type="component" value="Unassembled WGS sequence"/>
</dbReference>
<proteinExistence type="predicted"/>
<keyword evidence="3" id="KW-1185">Reference proteome</keyword>
<organism evidence="2 3">
    <name type="scientific">Saprolegnia diclina (strain VS20)</name>
    <dbReference type="NCBI Taxonomy" id="1156394"/>
    <lineage>
        <taxon>Eukaryota</taxon>
        <taxon>Sar</taxon>
        <taxon>Stramenopiles</taxon>
        <taxon>Oomycota</taxon>
        <taxon>Saprolegniomycetes</taxon>
        <taxon>Saprolegniales</taxon>
        <taxon>Saprolegniaceae</taxon>
        <taxon>Saprolegnia</taxon>
    </lineage>
</organism>
<dbReference type="Gene3D" id="1.10.510.10">
    <property type="entry name" value="Transferase(Phosphotransferase) domain 1"/>
    <property type="match status" value="1"/>
</dbReference>
<dbReference type="PROSITE" id="PS50011">
    <property type="entry name" value="PROTEIN_KINASE_DOM"/>
    <property type="match status" value="1"/>
</dbReference>
<dbReference type="GO" id="GO:0004672">
    <property type="term" value="F:protein kinase activity"/>
    <property type="evidence" value="ECO:0007669"/>
    <property type="project" value="InterPro"/>
</dbReference>
<dbReference type="GeneID" id="19957604"/>
<protein>
    <recommendedName>
        <fullName evidence="1">Protein kinase domain-containing protein</fullName>
    </recommendedName>
</protein>
<feature type="domain" description="Protein kinase" evidence="1">
    <location>
        <begin position="1"/>
        <end position="121"/>
    </location>
</feature>
<name>T0PIN4_SAPDV</name>
<evidence type="ECO:0000313" key="2">
    <source>
        <dbReference type="EMBL" id="EQC25239.1"/>
    </source>
</evidence>
<gene>
    <name evidence="2" type="ORF">SDRG_16877</name>
</gene>
<dbReference type="RefSeq" id="XP_008621323.1">
    <property type="nucleotide sequence ID" value="XM_008623101.1"/>
</dbReference>
<dbReference type="OrthoDB" id="676979at2759"/>
<dbReference type="SUPFAM" id="SSF56112">
    <property type="entry name" value="Protein kinase-like (PK-like)"/>
    <property type="match status" value="1"/>
</dbReference>